<dbReference type="RefSeq" id="WP_130936118.1">
    <property type="nucleotide sequence ID" value="NZ_BMEE01000001.1"/>
</dbReference>
<evidence type="ECO:0000256" key="2">
    <source>
        <dbReference type="ARBA" id="ARBA00017703"/>
    </source>
</evidence>
<dbReference type="PANTHER" id="PTHR34388:SF1">
    <property type="entry name" value="DNA POLYMERASE III SUBUNIT DELTA"/>
    <property type="match status" value="1"/>
</dbReference>
<sequence length="334" mass="38378">MDEVKQLVTDIKNRNLKPIYFLMGEESYYIDKISDFIEDSILTEEERGFNQMVLYGRDISVEDIISNAKRYPMMAEYQVVIVKEAQDLSRTIEKLASYAENPQTTTVLVINYKYKKIDKRKSLYKTLKKTGIVYESKTLYENQVADWIRRVLSPKGYTITPKAAQMLVEFLGTDLSKINNELEKLQIILSKNSQITPEVIEENIGISKDYNNFELRKAIGSKNTVKAYKIVNYFAENPKDNPMVVTVSLLFNFFSQLLHFHGLKDKSPRNVATALKINPYFVNEYTEAARNYPMRKVSAVVSTLRDFDVKSKGVGANAVSQGDLLKELLVRILN</sequence>
<dbReference type="InterPro" id="IPR008921">
    <property type="entry name" value="DNA_pol3_clamp-load_cplx_C"/>
</dbReference>
<dbReference type="Gene3D" id="1.20.272.10">
    <property type="match status" value="1"/>
</dbReference>
<dbReference type="OrthoDB" id="1172326at2"/>
<evidence type="ECO:0000256" key="4">
    <source>
        <dbReference type="ARBA" id="ARBA00022695"/>
    </source>
</evidence>
<dbReference type="EMBL" id="SIRS01000002">
    <property type="protein sequence ID" value="TBN17828.1"/>
    <property type="molecule type" value="Genomic_DNA"/>
</dbReference>
<keyword evidence="6" id="KW-0239">DNA-directed DNA polymerase</keyword>
<keyword evidence="12" id="KW-1185">Reference proteome</keyword>
<feature type="domain" description="DNA polymerase III delta N-terminal" evidence="9">
    <location>
        <begin position="20"/>
        <end position="135"/>
    </location>
</feature>
<dbReference type="InterPro" id="IPR010372">
    <property type="entry name" value="DNA_pol3_delta_N"/>
</dbReference>
<evidence type="ECO:0000256" key="3">
    <source>
        <dbReference type="ARBA" id="ARBA00022679"/>
    </source>
</evidence>
<dbReference type="SUPFAM" id="SSF52540">
    <property type="entry name" value="P-loop containing nucleoside triphosphate hydrolases"/>
    <property type="match status" value="1"/>
</dbReference>
<name>A0A4V2JB88_9FLAO</name>
<dbReference type="NCBIfam" id="TIGR01128">
    <property type="entry name" value="holA"/>
    <property type="match status" value="1"/>
</dbReference>
<dbReference type="Gene3D" id="3.40.50.300">
    <property type="entry name" value="P-loop containing nucleotide triphosphate hydrolases"/>
    <property type="match status" value="1"/>
</dbReference>
<organism evidence="11 12">
    <name type="scientific">Hyunsoonleella pacifica</name>
    <dbReference type="NCBI Taxonomy" id="1080224"/>
    <lineage>
        <taxon>Bacteria</taxon>
        <taxon>Pseudomonadati</taxon>
        <taxon>Bacteroidota</taxon>
        <taxon>Flavobacteriia</taxon>
        <taxon>Flavobacteriales</taxon>
        <taxon>Flavobacteriaceae</taxon>
    </lineage>
</organism>
<keyword evidence="3 11" id="KW-0808">Transferase</keyword>
<dbReference type="Pfam" id="PF21694">
    <property type="entry name" value="DNA_pol3_delta_C"/>
    <property type="match status" value="1"/>
</dbReference>
<dbReference type="GO" id="GO:0006261">
    <property type="term" value="P:DNA-templated DNA replication"/>
    <property type="evidence" value="ECO:0007669"/>
    <property type="project" value="TreeGrafter"/>
</dbReference>
<accession>A0A4V2JB88</accession>
<comment type="caution">
    <text evidence="11">The sequence shown here is derived from an EMBL/GenBank/DDBJ whole genome shotgun (WGS) entry which is preliminary data.</text>
</comment>
<comment type="similarity">
    <text evidence="7">Belongs to the DNA polymerase HolA subunit family.</text>
</comment>
<evidence type="ECO:0000256" key="7">
    <source>
        <dbReference type="ARBA" id="ARBA00034754"/>
    </source>
</evidence>
<dbReference type="SUPFAM" id="SSF48019">
    <property type="entry name" value="post-AAA+ oligomerization domain-like"/>
    <property type="match status" value="1"/>
</dbReference>
<keyword evidence="5" id="KW-0235">DNA replication</keyword>
<dbReference type="EC" id="2.7.7.7" evidence="1"/>
<reference evidence="11 12" key="1">
    <citation type="journal article" date="2015" name="Int. J. Syst. Evol. Microbiol.">
        <title>Hyunsoonleella pacifica sp. nov., isolated from seawater of South Pacific Gyre.</title>
        <authorList>
            <person name="Gao X."/>
            <person name="Zhang Z."/>
            <person name="Dai X."/>
            <person name="Zhang X.H."/>
        </authorList>
    </citation>
    <scope>NUCLEOTIDE SEQUENCE [LARGE SCALE GENOMIC DNA]</scope>
    <source>
        <strain evidence="11 12">SW033</strain>
    </source>
</reference>
<evidence type="ECO:0000256" key="8">
    <source>
        <dbReference type="ARBA" id="ARBA00049244"/>
    </source>
</evidence>
<evidence type="ECO:0000256" key="5">
    <source>
        <dbReference type="ARBA" id="ARBA00022705"/>
    </source>
</evidence>
<dbReference type="GO" id="GO:0009360">
    <property type="term" value="C:DNA polymerase III complex"/>
    <property type="evidence" value="ECO:0007669"/>
    <property type="project" value="InterPro"/>
</dbReference>
<dbReference type="Proteomes" id="UP000292372">
    <property type="component" value="Unassembled WGS sequence"/>
</dbReference>
<keyword evidence="4 11" id="KW-0548">Nucleotidyltransferase</keyword>
<evidence type="ECO:0000256" key="6">
    <source>
        <dbReference type="ARBA" id="ARBA00022932"/>
    </source>
</evidence>
<dbReference type="GO" id="GO:0003677">
    <property type="term" value="F:DNA binding"/>
    <property type="evidence" value="ECO:0007669"/>
    <property type="project" value="InterPro"/>
</dbReference>
<proteinExistence type="inferred from homology"/>
<evidence type="ECO:0000259" key="9">
    <source>
        <dbReference type="Pfam" id="PF06144"/>
    </source>
</evidence>
<protein>
    <recommendedName>
        <fullName evidence="2">DNA polymerase III subunit delta</fullName>
        <ecNumber evidence="1">2.7.7.7</ecNumber>
    </recommendedName>
</protein>
<evidence type="ECO:0000313" key="12">
    <source>
        <dbReference type="Proteomes" id="UP000292372"/>
    </source>
</evidence>
<evidence type="ECO:0000259" key="10">
    <source>
        <dbReference type="Pfam" id="PF21694"/>
    </source>
</evidence>
<feature type="domain" description="DNA polymerase III delta subunit-like C-terminal" evidence="10">
    <location>
        <begin position="211"/>
        <end position="313"/>
    </location>
</feature>
<dbReference type="PANTHER" id="PTHR34388">
    <property type="entry name" value="DNA POLYMERASE III SUBUNIT DELTA"/>
    <property type="match status" value="1"/>
</dbReference>
<dbReference type="InterPro" id="IPR005790">
    <property type="entry name" value="DNA_polIII_delta"/>
</dbReference>
<dbReference type="Gene3D" id="1.10.8.60">
    <property type="match status" value="1"/>
</dbReference>
<evidence type="ECO:0000313" key="11">
    <source>
        <dbReference type="EMBL" id="TBN17828.1"/>
    </source>
</evidence>
<evidence type="ECO:0000256" key="1">
    <source>
        <dbReference type="ARBA" id="ARBA00012417"/>
    </source>
</evidence>
<gene>
    <name evidence="11" type="primary">holA</name>
    <name evidence="11" type="ORF">EYD46_05815</name>
</gene>
<comment type="catalytic activity">
    <reaction evidence="8">
        <text>DNA(n) + a 2'-deoxyribonucleoside 5'-triphosphate = DNA(n+1) + diphosphate</text>
        <dbReference type="Rhea" id="RHEA:22508"/>
        <dbReference type="Rhea" id="RHEA-COMP:17339"/>
        <dbReference type="Rhea" id="RHEA-COMP:17340"/>
        <dbReference type="ChEBI" id="CHEBI:33019"/>
        <dbReference type="ChEBI" id="CHEBI:61560"/>
        <dbReference type="ChEBI" id="CHEBI:173112"/>
        <dbReference type="EC" id="2.7.7.7"/>
    </reaction>
</comment>
<dbReference type="Pfam" id="PF06144">
    <property type="entry name" value="DNA_pol3_delta"/>
    <property type="match status" value="1"/>
</dbReference>
<dbReference type="AlphaFoldDB" id="A0A4V2JB88"/>
<dbReference type="GO" id="GO:0003887">
    <property type="term" value="F:DNA-directed DNA polymerase activity"/>
    <property type="evidence" value="ECO:0007669"/>
    <property type="project" value="UniProtKB-KW"/>
</dbReference>
<dbReference type="InterPro" id="IPR027417">
    <property type="entry name" value="P-loop_NTPase"/>
</dbReference>
<dbReference type="InterPro" id="IPR048466">
    <property type="entry name" value="DNA_pol3_delta-like_C"/>
</dbReference>